<evidence type="ECO:0000313" key="1">
    <source>
        <dbReference type="EMBL" id="GAA5509608.1"/>
    </source>
</evidence>
<dbReference type="Proteomes" id="UP001416858">
    <property type="component" value="Unassembled WGS sequence"/>
</dbReference>
<proteinExistence type="predicted"/>
<dbReference type="EMBL" id="BAABRO010000015">
    <property type="protein sequence ID" value="GAA5509608.1"/>
    <property type="molecule type" value="Genomic_DNA"/>
</dbReference>
<keyword evidence="2" id="KW-1185">Reference proteome</keyword>
<sequence length="149" mass="16594">MSVSQTAFCTGASFSMPCATPYPSNHDHSRQQVKSYLQKCGVSDDRAAVESDRIVNQAAMRIQSQSAPGTTTDLTTASIKLAIEELTRMPAQPQLARQVIPASIDRPMWNASPIRRAAPLRMQWWVTQLFGGNRMAVLKGRRRYAEQQN</sequence>
<evidence type="ECO:0000313" key="2">
    <source>
        <dbReference type="Proteomes" id="UP001416858"/>
    </source>
</evidence>
<gene>
    <name evidence="1" type="ORF">Rcae01_05108</name>
</gene>
<comment type="caution">
    <text evidence="1">The sequence shown here is derived from an EMBL/GenBank/DDBJ whole genome shotgun (WGS) entry which is preliminary data.</text>
</comment>
<evidence type="ECO:0008006" key="3">
    <source>
        <dbReference type="Google" id="ProtNLM"/>
    </source>
</evidence>
<name>A0ABP9VWV0_9BACT</name>
<protein>
    <recommendedName>
        <fullName evidence="3">Peptidoglycan binding-like domain-containing protein</fullName>
    </recommendedName>
</protein>
<reference evidence="1 2" key="1">
    <citation type="submission" date="2024-02" db="EMBL/GenBank/DDBJ databases">
        <title>Rhodopirellula caenicola NBRC 110016.</title>
        <authorList>
            <person name="Ichikawa N."/>
            <person name="Katano-Makiyama Y."/>
            <person name="Hidaka K."/>
        </authorList>
    </citation>
    <scope>NUCLEOTIDE SEQUENCE [LARGE SCALE GENOMIC DNA]</scope>
    <source>
        <strain evidence="1 2">NBRC 110016</strain>
    </source>
</reference>
<organism evidence="1 2">
    <name type="scientific">Novipirellula caenicola</name>
    <dbReference type="NCBI Taxonomy" id="1536901"/>
    <lineage>
        <taxon>Bacteria</taxon>
        <taxon>Pseudomonadati</taxon>
        <taxon>Planctomycetota</taxon>
        <taxon>Planctomycetia</taxon>
        <taxon>Pirellulales</taxon>
        <taxon>Pirellulaceae</taxon>
        <taxon>Novipirellula</taxon>
    </lineage>
</organism>
<accession>A0ABP9VWV0</accession>